<feature type="domain" description="K Homology" evidence="4">
    <location>
        <begin position="962"/>
        <end position="1038"/>
    </location>
</feature>
<feature type="compositionally biased region" description="Low complexity" evidence="3">
    <location>
        <begin position="56"/>
        <end position="65"/>
    </location>
</feature>
<feature type="domain" description="K Homology" evidence="4">
    <location>
        <begin position="313"/>
        <end position="402"/>
    </location>
</feature>
<feature type="region of interest" description="Disordered" evidence="3">
    <location>
        <begin position="121"/>
        <end position="154"/>
    </location>
</feature>
<dbReference type="EMBL" id="ACFW01000049">
    <property type="protein sequence ID" value="EER23787.1"/>
    <property type="molecule type" value="Genomic_DNA"/>
</dbReference>
<dbReference type="VEuPathDB" id="FungiDB:CPC735_051570"/>
<dbReference type="PROSITE" id="PS50084">
    <property type="entry name" value="KH_TYPE_1"/>
    <property type="match status" value="8"/>
</dbReference>
<dbReference type="CDD" id="cd22448">
    <property type="entry name" value="KH-I_ScSCP160_rpt3"/>
    <property type="match status" value="1"/>
</dbReference>
<dbReference type="SMART" id="SM00322">
    <property type="entry name" value="KH"/>
    <property type="match status" value="10"/>
</dbReference>
<feature type="domain" description="K Homology" evidence="4">
    <location>
        <begin position="1111"/>
        <end position="1224"/>
    </location>
</feature>
<dbReference type="Proteomes" id="UP000009084">
    <property type="component" value="Unassembled WGS sequence"/>
</dbReference>
<dbReference type="InterPro" id="IPR004088">
    <property type="entry name" value="KH_dom_type_1"/>
</dbReference>
<feature type="domain" description="K Homology" evidence="4">
    <location>
        <begin position="231"/>
        <end position="309"/>
    </location>
</feature>
<accession>C5PGY4</accession>
<feature type="domain" description="K Homology" evidence="4">
    <location>
        <begin position="885"/>
        <end position="958"/>
    </location>
</feature>
<protein>
    <submittedName>
        <fullName evidence="5">KH domain containing protein</fullName>
    </submittedName>
</protein>
<comment type="caution">
    <text evidence="5">The sequence shown here is derived from an EMBL/GenBank/DDBJ whole genome shotgun (WGS) entry which is preliminary data.</text>
</comment>
<dbReference type="Pfam" id="PF00013">
    <property type="entry name" value="KH_1"/>
    <property type="match status" value="8"/>
</dbReference>
<proteinExistence type="predicted"/>
<dbReference type="Pfam" id="PF22952">
    <property type="entry name" value="KH_11"/>
    <property type="match status" value="1"/>
</dbReference>
<feature type="region of interest" description="Disordered" evidence="3">
    <location>
        <begin position="1146"/>
        <end position="1166"/>
    </location>
</feature>
<feature type="domain" description="K Homology" evidence="4">
    <location>
        <begin position="1042"/>
        <end position="1110"/>
    </location>
</feature>
<dbReference type="PANTHER" id="PTHR10627:SF31">
    <property type="entry name" value="DODECA-SATELLITE-BINDING PROTEIN 1, ISOFORM A"/>
    <property type="match status" value="1"/>
</dbReference>
<feature type="compositionally biased region" description="Low complexity" evidence="3">
    <location>
        <begin position="129"/>
        <end position="146"/>
    </location>
</feature>
<evidence type="ECO:0000256" key="2">
    <source>
        <dbReference type="PROSITE-ProRule" id="PRU00117"/>
    </source>
</evidence>
<dbReference type="GO" id="GO:0003729">
    <property type="term" value="F:mRNA binding"/>
    <property type="evidence" value="ECO:0007669"/>
    <property type="project" value="TreeGrafter"/>
</dbReference>
<evidence type="ECO:0000313" key="5">
    <source>
        <dbReference type="EMBL" id="EER23787.1"/>
    </source>
</evidence>
<evidence type="ECO:0000256" key="3">
    <source>
        <dbReference type="SAM" id="MobiDB-lite"/>
    </source>
</evidence>
<evidence type="ECO:0000259" key="4">
    <source>
        <dbReference type="SMART" id="SM00322"/>
    </source>
</evidence>
<dbReference type="SUPFAM" id="SSF54791">
    <property type="entry name" value="Eukaryotic type KH-domain (KH-domain type I)"/>
    <property type="match status" value="8"/>
</dbReference>
<sequence>MASEQPGLIVNGGTAAAASKSPAELLQEKHARDEAHQPTIEEVRDEEDVLHPPPSSATAEPAPASWKDTAAKDEAANSVPKSKIVPFDVKCEELFPALGSGSKSRVPAAMPMAWDGRKAAAPSAGLANGGSRSSVPSRTSTPTSGVAAPLGGPRLAMPGKHVEQIRFAPSQMLPRSKLSKPLADIVRDISRKSKARLDVREGPGGSYIFEGTGTVDAVRQALKEVAQQVGSKQSVRIPVPASTRPHIIGRQGTVVQGIHDRTGARIQVPKPDDSTLQDEDDDSNTIDVLIEGDAVAAEMARREIEAIVKERTSSINLKLKNIPPELFPFIAGAHNSHLNDLEERTKTQVRVPRYDTWSKRPPPQEAPVGQIQFTADPDRHIHVFGDRMGAQEARAEIERRALELERQIGLRHLAINRGQHQFIIGDKGHSLHDFLAETGCSVILPPPSDATEFLTVIGPPDKIETGINRVMDLATSMQMASIDISRQHLNAPSGPHAYAQALTMYLQQRQIVRDLERMHNAHIVLPLLTSSGPVVWEVYSRDGRNTILARSDILNLVQAHPPSKLATLSVDPYYHDFLRSRSAPVLKEKYGVYLVVPNNSETSDILLVCEGPDQTEVPRQRPSTEEIAAFQRALNEAQTYLLSSLGDQSNIVSKSVPVPSKYHDKLRKFVAREESAKGEDHIPVRMLVADQQASLRGRSRDVQDLVPKIIAFVQEQEQDEKERDNKISFEFPQKFANVLIGRKGENINKLRDEFDVDIKVENGKVEVKGPPTKANAAKARIIALAKKMEDETTYVLKIAPQYHRDLIGQKGSQVNRLQERYNVRVQFPRAASLDESVNDAASEAGSVRNTRSNQAPDEVVIRGPRKGADGAREEILSLYQWVADHSYTGSVSVSQSQIPSLIGQRGREMDKLRTETGAQIDVPSVNDVADASGRVEIKLKGTKKQVEDARKLLLQRAKEFDETVTKAIDVDKKHHKSLIGGGGANIRKIVVECGGPDDGTAARIVRFPRPESDDSSIRLEGKEVIVDKIIAAIQEFVRQKEDEVVSSIDVPQSQHRHLIGRGGDTRRQLETQFNVVLDVPKQGSNRTDVKIRGPSSFVENAKTHILAMLKEQQGETVNVPRSLHHAISENGSFFRRLRNDHQVTVDHAGEQIPPRPSPTKSRDADDVGSLPLITDDPAAATDAFSWKVVDSSNDDVPAGTIPWVLSGKPENVAKARALLEKAILTASQPSATGYLILPDPRTYRFVIGPNGSQINAIRKRTNCKINVPKDQARDEAIEIKGSKESLELAKDMILDAVKVGTSGNGRA</sequence>
<dbReference type="RefSeq" id="XP_003065932.1">
    <property type="nucleotide sequence ID" value="XM_003065886.1"/>
</dbReference>
<organism evidence="5 6">
    <name type="scientific">Coccidioides posadasii (strain C735)</name>
    <name type="common">Valley fever fungus</name>
    <dbReference type="NCBI Taxonomy" id="222929"/>
    <lineage>
        <taxon>Eukaryota</taxon>
        <taxon>Fungi</taxon>
        <taxon>Dikarya</taxon>
        <taxon>Ascomycota</taxon>
        <taxon>Pezizomycotina</taxon>
        <taxon>Eurotiomycetes</taxon>
        <taxon>Eurotiomycetidae</taxon>
        <taxon>Onygenales</taxon>
        <taxon>Onygenaceae</taxon>
        <taxon>Coccidioides</taxon>
    </lineage>
</organism>
<feature type="domain" description="K Homology" evidence="4">
    <location>
        <begin position="790"/>
        <end position="880"/>
    </location>
</feature>
<name>C5PGY4_COCP7</name>
<dbReference type="InterPro" id="IPR036612">
    <property type="entry name" value="KH_dom_type_1_sf"/>
</dbReference>
<feature type="domain" description="K Homology" evidence="4">
    <location>
        <begin position="407"/>
        <end position="475"/>
    </location>
</feature>
<reference evidence="5 6" key="1">
    <citation type="journal article" date="2009" name="Genome Res.">
        <title>Comparative genomic analyses of the human fungal pathogens Coccidioides and their relatives.</title>
        <authorList>
            <person name="Sharpton T.J."/>
            <person name="Stajich J.E."/>
            <person name="Rounsley S.D."/>
            <person name="Gardner M.J."/>
            <person name="Wortman J.R."/>
            <person name="Jordar V.S."/>
            <person name="Maiti R."/>
            <person name="Kodira C.D."/>
            <person name="Neafsey D.E."/>
            <person name="Zeng Q."/>
            <person name="Hung C.-Y."/>
            <person name="McMahan C."/>
            <person name="Muszewska A."/>
            <person name="Grynberg M."/>
            <person name="Mandel M.A."/>
            <person name="Kellner E.M."/>
            <person name="Barker B.M."/>
            <person name="Galgiani J.N."/>
            <person name="Orbach M.J."/>
            <person name="Kirkland T.N."/>
            <person name="Cole G.T."/>
            <person name="Henn M.R."/>
            <person name="Birren B.W."/>
            <person name="Taylor J.W."/>
        </authorList>
    </citation>
    <scope>NUCLEOTIDE SEQUENCE [LARGE SCALE GENOMIC DNA]</scope>
    <source>
        <strain evidence="6">C735</strain>
    </source>
</reference>
<evidence type="ECO:0000256" key="1">
    <source>
        <dbReference type="ARBA" id="ARBA00022737"/>
    </source>
</evidence>
<dbReference type="CDD" id="cd02394">
    <property type="entry name" value="KH-I_Vigilin_rpt6"/>
    <property type="match status" value="1"/>
</dbReference>
<dbReference type="KEGG" id="cpw:9691402"/>
<feature type="domain" description="K Homology" evidence="4">
    <location>
        <begin position="1229"/>
        <end position="1298"/>
    </location>
</feature>
<dbReference type="PANTHER" id="PTHR10627">
    <property type="entry name" value="SCP160"/>
    <property type="match status" value="1"/>
</dbReference>
<keyword evidence="1" id="KW-0677">Repeat</keyword>
<dbReference type="InterPro" id="IPR004087">
    <property type="entry name" value="KH_dom"/>
</dbReference>
<feature type="region of interest" description="Disordered" evidence="3">
    <location>
        <begin position="1"/>
        <end position="83"/>
    </location>
</feature>
<dbReference type="HOGENOM" id="CLU_003293_0_0_1"/>
<keyword evidence="2" id="KW-0694">RNA-binding</keyword>
<dbReference type="CDD" id="cd22408">
    <property type="entry name" value="KH-I_Vigilin_rpt4"/>
    <property type="match status" value="1"/>
</dbReference>
<dbReference type="InterPro" id="IPR054548">
    <property type="entry name" value="SCP160-like_KH"/>
</dbReference>
<dbReference type="OrthoDB" id="10027144at2759"/>
<gene>
    <name evidence="5" type="ORF">CPC735_051570</name>
</gene>
<dbReference type="Gene3D" id="3.30.1370.10">
    <property type="entry name" value="K Homology domain, type 1"/>
    <property type="match status" value="9"/>
</dbReference>
<evidence type="ECO:0000313" key="6">
    <source>
        <dbReference type="Proteomes" id="UP000009084"/>
    </source>
</evidence>
<feature type="compositionally biased region" description="Basic and acidic residues" evidence="3">
    <location>
        <begin position="26"/>
        <end position="42"/>
    </location>
</feature>
<dbReference type="GO" id="GO:0005737">
    <property type="term" value="C:cytoplasm"/>
    <property type="evidence" value="ECO:0007669"/>
    <property type="project" value="TreeGrafter"/>
</dbReference>
<feature type="domain" description="K Homology" evidence="4">
    <location>
        <begin position="723"/>
        <end position="786"/>
    </location>
</feature>